<keyword evidence="1" id="KW-0812">Transmembrane</keyword>
<dbReference type="GO" id="GO:0042110">
    <property type="term" value="P:T cell activation"/>
    <property type="evidence" value="ECO:0007669"/>
    <property type="project" value="TreeGrafter"/>
</dbReference>
<sequence>MLKILWLNLVYIGDVWNDVVMVREDTSVSLSCFDSPPTSSVLVTWKMMSAREDRWSYLLSANCIDGQTDGRSSRVFGGRMFGISADASLIFRAAAAAQGRYSCVIEQDDKKLQERIVLLGLIKCRPHNRTTMHSSCLNVSDISRYSLLLFCSICHSHVPCHIGQYCETGSSGVSLLRSRLGNVGVSLRIRVHGNSGTSVSEHRVNVTVSMKAVFSFTDVTHVVPRSLAALSRSLVTLACPPVLGDYVLLYWEYPDSKRMELIFQFDRWRRSYTNQTKPHLHLIDPTSLAAAGNFSFLLSPALKDGGLYLCKSSHNALDLSCMYSERSQVKAVMWSYVQDPRRFLQSAAVLGWITTSVVLPVTPETAGQYACTLYLKNGKSVQYMYTVTMASIGERNVSFSAFLTLPPAGDVSASSYVSTFSFLLFLIPLIAVAVGVLLWRQGYCLTSGSVEQSLSHLSGEVENIYENPDDLRQVIEMHNISALLILPTGEMDVYKELDR</sequence>
<feature type="chain" id="PRO_5047393464" evidence="2">
    <location>
        <begin position="18"/>
        <end position="499"/>
    </location>
</feature>
<feature type="transmembrane region" description="Helical" evidence="1">
    <location>
        <begin position="416"/>
        <end position="439"/>
    </location>
</feature>
<dbReference type="GO" id="GO:0070374">
    <property type="term" value="P:positive regulation of ERK1 and ERK2 cascade"/>
    <property type="evidence" value="ECO:0007669"/>
    <property type="project" value="TreeGrafter"/>
</dbReference>
<dbReference type="Proteomes" id="UP000472262">
    <property type="component" value="Unassembled WGS sequence"/>
</dbReference>
<dbReference type="GO" id="GO:0035723">
    <property type="term" value="P:interleukin-15-mediated signaling pathway"/>
    <property type="evidence" value="ECO:0007669"/>
    <property type="project" value="TreeGrafter"/>
</dbReference>
<dbReference type="Ensembl" id="ENSSGRT00000047231.1">
    <property type="protein sequence ID" value="ENSSGRP00000044111.1"/>
    <property type="gene ID" value="ENSSGRG00000023735.1"/>
</dbReference>
<accession>A0A672N3G2</accession>
<feature type="domain" description="Ig-like" evidence="3">
    <location>
        <begin position="22"/>
        <end position="113"/>
    </location>
</feature>
<evidence type="ECO:0000313" key="5">
    <source>
        <dbReference type="Proteomes" id="UP000472262"/>
    </source>
</evidence>
<feature type="domain" description="Ig-like" evidence="3">
    <location>
        <begin position="285"/>
        <end position="388"/>
    </location>
</feature>
<reference evidence="4" key="1">
    <citation type="submission" date="2025-08" db="UniProtKB">
        <authorList>
            <consortium name="Ensembl"/>
        </authorList>
    </citation>
    <scope>IDENTIFICATION</scope>
</reference>
<keyword evidence="5" id="KW-1185">Reference proteome</keyword>
<dbReference type="PANTHER" id="PTHR11422:SF3">
    <property type="entry name" value="G6F-LIKE PROTEIN"/>
    <property type="match status" value="1"/>
</dbReference>
<dbReference type="InParanoid" id="A0A672N3G2"/>
<dbReference type="InterPro" id="IPR013783">
    <property type="entry name" value="Ig-like_fold"/>
</dbReference>
<dbReference type="GO" id="GO:0042289">
    <property type="term" value="F:MHC class II protein binding"/>
    <property type="evidence" value="ECO:0007669"/>
    <property type="project" value="TreeGrafter"/>
</dbReference>
<dbReference type="AlphaFoldDB" id="A0A672N3G2"/>
<keyword evidence="1" id="KW-1133">Transmembrane helix</keyword>
<reference evidence="4" key="2">
    <citation type="submission" date="2025-09" db="UniProtKB">
        <authorList>
            <consortium name="Ensembl"/>
        </authorList>
    </citation>
    <scope>IDENTIFICATION</scope>
</reference>
<dbReference type="PANTHER" id="PTHR11422">
    <property type="entry name" value="T-CELL SURFACE GLYCOPROTEIN CD4"/>
    <property type="match status" value="1"/>
</dbReference>
<organism evidence="4 5">
    <name type="scientific">Sinocyclocheilus grahami</name>
    <name type="common">Dianchi golden-line fish</name>
    <name type="synonym">Barbus grahami</name>
    <dbReference type="NCBI Taxonomy" id="75366"/>
    <lineage>
        <taxon>Eukaryota</taxon>
        <taxon>Metazoa</taxon>
        <taxon>Chordata</taxon>
        <taxon>Craniata</taxon>
        <taxon>Vertebrata</taxon>
        <taxon>Euteleostomi</taxon>
        <taxon>Actinopterygii</taxon>
        <taxon>Neopterygii</taxon>
        <taxon>Teleostei</taxon>
        <taxon>Ostariophysi</taxon>
        <taxon>Cypriniformes</taxon>
        <taxon>Cyprinidae</taxon>
        <taxon>Cyprininae</taxon>
        <taxon>Sinocyclocheilus</taxon>
    </lineage>
</organism>
<evidence type="ECO:0000256" key="2">
    <source>
        <dbReference type="SAM" id="SignalP"/>
    </source>
</evidence>
<name>A0A672N3G2_SINGR</name>
<dbReference type="GO" id="GO:1990782">
    <property type="term" value="F:protein tyrosine kinase binding"/>
    <property type="evidence" value="ECO:0007669"/>
    <property type="project" value="TreeGrafter"/>
</dbReference>
<protein>
    <submittedName>
        <fullName evidence="4">G6f-like</fullName>
    </submittedName>
</protein>
<keyword evidence="2" id="KW-0732">Signal</keyword>
<evidence type="ECO:0000313" key="4">
    <source>
        <dbReference type="Ensembl" id="ENSSGRP00000044111.1"/>
    </source>
</evidence>
<dbReference type="GO" id="GO:0045121">
    <property type="term" value="C:membrane raft"/>
    <property type="evidence" value="ECO:0007669"/>
    <property type="project" value="TreeGrafter"/>
</dbReference>
<feature type="signal peptide" evidence="2">
    <location>
        <begin position="1"/>
        <end position="17"/>
    </location>
</feature>
<proteinExistence type="predicted"/>
<evidence type="ECO:0000259" key="3">
    <source>
        <dbReference type="PROSITE" id="PS50835"/>
    </source>
</evidence>
<dbReference type="PROSITE" id="PS50835">
    <property type="entry name" value="IG_LIKE"/>
    <property type="match status" value="2"/>
</dbReference>
<evidence type="ECO:0000256" key="1">
    <source>
        <dbReference type="SAM" id="Phobius"/>
    </source>
</evidence>
<keyword evidence="1" id="KW-0472">Membrane</keyword>
<dbReference type="Gene3D" id="2.60.40.10">
    <property type="entry name" value="Immunoglobulins"/>
    <property type="match status" value="1"/>
</dbReference>
<dbReference type="InterPro" id="IPR007110">
    <property type="entry name" value="Ig-like_dom"/>
</dbReference>
<dbReference type="GO" id="GO:0009897">
    <property type="term" value="C:external side of plasma membrane"/>
    <property type="evidence" value="ECO:0007669"/>
    <property type="project" value="TreeGrafter"/>
</dbReference>